<dbReference type="PANTHER" id="PTHR42956:SF1">
    <property type="entry name" value="NITROGENASE IRON-MOLYBDENUM COFACTOR BIOSYNTHESIS PROTEIN NIFE"/>
    <property type="match status" value="1"/>
</dbReference>
<organism evidence="4">
    <name type="scientific">Tolypothrix bouteillei VB521301</name>
    <dbReference type="NCBI Taxonomy" id="1479485"/>
    <lineage>
        <taxon>Bacteria</taxon>
        <taxon>Bacillati</taxon>
        <taxon>Cyanobacteriota</taxon>
        <taxon>Cyanophyceae</taxon>
        <taxon>Nostocales</taxon>
        <taxon>Tolypothrichaceae</taxon>
        <taxon>Tolypothrix</taxon>
    </lineage>
</organism>
<evidence type="ECO:0000313" key="5">
    <source>
        <dbReference type="Proteomes" id="UP000029738"/>
    </source>
</evidence>
<dbReference type="STRING" id="1479485.DA73_0236180"/>
<dbReference type="GO" id="GO:0016491">
    <property type="term" value="F:oxidoreductase activity"/>
    <property type="evidence" value="ECO:0007669"/>
    <property type="project" value="InterPro"/>
</dbReference>
<evidence type="ECO:0000313" key="4">
    <source>
        <dbReference type="EMBL" id="KIE06734.1"/>
    </source>
</evidence>
<dbReference type="AlphaFoldDB" id="A0A0C1QMI2"/>
<comment type="similarity">
    <text evidence="1">Belongs to the NifD/NifK/NifE/NifN family.</text>
</comment>
<accession>A0A0C1QMI2</accession>
<dbReference type="NCBIfam" id="TIGR01283">
    <property type="entry name" value="nifE"/>
    <property type="match status" value="1"/>
</dbReference>
<dbReference type="SUPFAM" id="SSF53807">
    <property type="entry name" value="Helical backbone' metal receptor"/>
    <property type="match status" value="1"/>
</dbReference>
<reference evidence="4" key="1">
    <citation type="journal article" date="2015" name="Genome Announc.">
        <title>Draft Genome Sequence of Tolypothrix boutellei Strain VB521301.</title>
        <authorList>
            <person name="Chandrababunaidu M.M."/>
            <person name="Singh D."/>
            <person name="Sen D."/>
            <person name="Bhan S."/>
            <person name="Das S."/>
            <person name="Gupta A."/>
            <person name="Adhikary S.P."/>
            <person name="Tripathy S."/>
        </authorList>
    </citation>
    <scope>NUCLEOTIDE SEQUENCE</scope>
    <source>
        <strain evidence="4">VB521301</strain>
    </source>
</reference>
<dbReference type="Proteomes" id="UP000029738">
    <property type="component" value="Unassembled WGS sequence"/>
</dbReference>
<dbReference type="InterPro" id="IPR000510">
    <property type="entry name" value="Nase/OxRdtase_comp1"/>
</dbReference>
<evidence type="ECO:0000313" key="3">
    <source>
        <dbReference type="EMBL" id="KAF3889916.1"/>
    </source>
</evidence>
<dbReference type="GO" id="GO:0065003">
    <property type="term" value="P:protein-containing complex assembly"/>
    <property type="evidence" value="ECO:0007669"/>
    <property type="project" value="InterPro"/>
</dbReference>
<dbReference type="RefSeq" id="WP_038089183.1">
    <property type="nucleotide sequence ID" value="NZ_JHEG04000001.1"/>
</dbReference>
<dbReference type="InterPro" id="IPR005973">
    <property type="entry name" value="NifE"/>
</dbReference>
<feature type="domain" description="Nitrogenase/oxidoreductase component 1" evidence="2">
    <location>
        <begin position="34"/>
        <end position="429"/>
    </location>
</feature>
<protein>
    <submittedName>
        <fullName evidence="4">Nitrogenase iron-molybdenum cofactor biosynthesis protein NifE</fullName>
    </submittedName>
</protein>
<reference evidence="3" key="2">
    <citation type="submission" date="2019-11" db="EMBL/GenBank/DDBJ databases">
        <title>Improved Assembly of Tolypothrix boutellei genome.</title>
        <authorList>
            <person name="Sarangi A.N."/>
            <person name="Mukherjee M."/>
            <person name="Ghosh S."/>
            <person name="Singh D."/>
            <person name="Das A."/>
            <person name="Kant S."/>
            <person name="Prusty A."/>
            <person name="Tripathy S."/>
        </authorList>
    </citation>
    <scope>NUCLEOTIDE SEQUENCE</scope>
    <source>
        <strain evidence="3">VB521301</strain>
    </source>
</reference>
<evidence type="ECO:0000256" key="1">
    <source>
        <dbReference type="ARBA" id="ARBA00011002"/>
    </source>
</evidence>
<sequence>MKISQGEINDLPDRSSYQGDRQTCQASYHVRENCTFEGAMFALVPIVDAAHVIHGPSGCTINCWHNGASLSSGSMLYQVRFTTDMDESDIIFGGAKKLYKAILEIERRYKPSAVFVYSTCVSALIGDDLDGACKAASEQTRIPVISVDSPGFFGSKHLGIRLAAEALLEKVIGTAEPSSTTPYDINLIGEYNIAGGMWNIVPILERLGIKVLAKITGDARYKEICYAHRAKLNVISCGSGWLKMARKMEERFGIPYIEASFYGVENVNKSLRDIAAKLNDPGLQERTENLILQETAAIDKNLAPYRTYFQDKRIVIYPQGAKSWSIISVLLKLGVEVIAIAHQKVSQEDKARTRELLGKDSIILEQEYSQEILQIIQKSKADMFIASDRYQEVALTATIPFFNISRAFYQSYESYAGILEVARELYKTFTNPIWKQVRKFAPWEGRKGKEE</sequence>
<dbReference type="Gene3D" id="3.40.50.12380">
    <property type="entry name" value="Nitrogenase MoFe cofactor biosynthesis protein NifE, C-terminal"/>
    <property type="match status" value="1"/>
</dbReference>
<proteinExistence type="inferred from homology"/>
<dbReference type="EMBL" id="JHEG04000001">
    <property type="protein sequence ID" value="KAF3889916.1"/>
    <property type="molecule type" value="Genomic_DNA"/>
</dbReference>
<dbReference type="InterPro" id="IPR049939">
    <property type="entry name" value="NifE-like"/>
</dbReference>
<name>A0A0C1QMI2_9CYAN</name>
<comment type="caution">
    <text evidence="4">The sequence shown here is derived from an EMBL/GenBank/DDBJ whole genome shotgun (WGS) entry which is preliminary data.</text>
</comment>
<dbReference type="GO" id="GO:0009399">
    <property type="term" value="P:nitrogen fixation"/>
    <property type="evidence" value="ECO:0007669"/>
    <property type="project" value="InterPro"/>
</dbReference>
<dbReference type="Gene3D" id="3.40.50.1980">
    <property type="entry name" value="Nitrogenase molybdenum iron protein domain"/>
    <property type="match status" value="1"/>
</dbReference>
<dbReference type="OrthoDB" id="9767044at2"/>
<dbReference type="PANTHER" id="PTHR42956">
    <property type="entry name" value="NITROGENASE IRON-MOLYBDENUM COFACTOR BIOSYNTHESIS PROTEIN NIFE"/>
    <property type="match status" value="1"/>
</dbReference>
<evidence type="ECO:0000259" key="2">
    <source>
        <dbReference type="Pfam" id="PF00148"/>
    </source>
</evidence>
<keyword evidence="5" id="KW-1185">Reference proteome</keyword>
<dbReference type="EMBL" id="JHEG02000059">
    <property type="protein sequence ID" value="KIE06734.1"/>
    <property type="molecule type" value="Genomic_DNA"/>
</dbReference>
<dbReference type="Pfam" id="PF00148">
    <property type="entry name" value="Oxidored_nitro"/>
    <property type="match status" value="1"/>
</dbReference>
<gene>
    <name evidence="3" type="primary">nifE</name>
    <name evidence="4" type="ORF">DA73_0236180</name>
    <name evidence="3" type="ORF">DA73_0400033935</name>
</gene>